<dbReference type="EMBL" id="AMZH03025612">
    <property type="protein sequence ID" value="RRT35086.1"/>
    <property type="molecule type" value="Genomic_DNA"/>
</dbReference>
<comment type="caution">
    <text evidence="1">The sequence shown here is derived from an EMBL/GenBank/DDBJ whole genome shotgun (WGS) entry which is preliminary data.</text>
</comment>
<reference evidence="1 2" key="1">
    <citation type="journal article" date="2014" name="Agronomy (Basel)">
        <title>A Draft Genome Sequence for Ensete ventricosum, the Drought-Tolerant Tree Against Hunger.</title>
        <authorList>
            <person name="Harrison J."/>
            <person name="Moore K.A."/>
            <person name="Paszkiewicz K."/>
            <person name="Jones T."/>
            <person name="Grant M."/>
            <person name="Ambacheew D."/>
            <person name="Muzemil S."/>
            <person name="Studholme D.J."/>
        </authorList>
    </citation>
    <scope>NUCLEOTIDE SEQUENCE [LARGE SCALE GENOMIC DNA]</scope>
</reference>
<accession>A0A426X6H2</accession>
<proteinExistence type="predicted"/>
<evidence type="ECO:0000313" key="1">
    <source>
        <dbReference type="EMBL" id="RRT35086.1"/>
    </source>
</evidence>
<protein>
    <submittedName>
        <fullName evidence="1">Uncharacterized protein</fullName>
    </submittedName>
</protein>
<name>A0A426X6H2_ENSVE</name>
<evidence type="ECO:0000313" key="2">
    <source>
        <dbReference type="Proteomes" id="UP000287651"/>
    </source>
</evidence>
<sequence>RQPLWANDAALHDHLVRRPAHRRCAHRRPPLQVATPVGIALQAATLAGGFPCRRLAPAWGLGRSQPPLQGAWPWPAATARGMAVADRYYKEPGRGPLPLSLLPSLRKCSKNA</sequence>
<organism evidence="1 2">
    <name type="scientific">Ensete ventricosum</name>
    <name type="common">Abyssinian banana</name>
    <name type="synonym">Musa ensete</name>
    <dbReference type="NCBI Taxonomy" id="4639"/>
    <lineage>
        <taxon>Eukaryota</taxon>
        <taxon>Viridiplantae</taxon>
        <taxon>Streptophyta</taxon>
        <taxon>Embryophyta</taxon>
        <taxon>Tracheophyta</taxon>
        <taxon>Spermatophyta</taxon>
        <taxon>Magnoliopsida</taxon>
        <taxon>Liliopsida</taxon>
        <taxon>Zingiberales</taxon>
        <taxon>Musaceae</taxon>
        <taxon>Ensete</taxon>
    </lineage>
</organism>
<gene>
    <name evidence="1" type="ORF">B296_00051027</name>
</gene>
<dbReference type="Proteomes" id="UP000287651">
    <property type="component" value="Unassembled WGS sequence"/>
</dbReference>
<dbReference type="AlphaFoldDB" id="A0A426X6H2"/>
<feature type="non-terminal residue" evidence="1">
    <location>
        <position position="1"/>
    </location>
</feature>